<dbReference type="PANTHER" id="PTHR10963:SF60">
    <property type="entry name" value="GRAM-NEGATIVE BACTERIA-BINDING PROTEIN 1-RELATED"/>
    <property type="match status" value="1"/>
</dbReference>
<evidence type="ECO:0000313" key="4">
    <source>
        <dbReference type="Proteomes" id="UP000321328"/>
    </source>
</evidence>
<dbReference type="PANTHER" id="PTHR10963">
    <property type="entry name" value="GLYCOSYL HYDROLASE-RELATED"/>
    <property type="match status" value="1"/>
</dbReference>
<dbReference type="STRING" id="1123024.GCA_000423625_00622"/>
<feature type="region of interest" description="Disordered" evidence="1">
    <location>
        <begin position="33"/>
        <end position="57"/>
    </location>
</feature>
<dbReference type="Pfam" id="PF00722">
    <property type="entry name" value="Glyco_hydro_16"/>
    <property type="match status" value="1"/>
</dbReference>
<name>A0A511CVF6_9PSEU</name>
<evidence type="ECO:0000256" key="1">
    <source>
        <dbReference type="SAM" id="MobiDB-lite"/>
    </source>
</evidence>
<dbReference type="Gene3D" id="2.60.120.200">
    <property type="match status" value="1"/>
</dbReference>
<dbReference type="AlphaFoldDB" id="A0A511CVF6"/>
<feature type="region of interest" description="Disordered" evidence="1">
    <location>
        <begin position="105"/>
        <end position="171"/>
    </location>
</feature>
<reference evidence="3 4" key="1">
    <citation type="submission" date="2019-07" db="EMBL/GenBank/DDBJ databases">
        <title>Whole genome shotgun sequence of Pseudonocardia asaccharolytica NBRC 16224.</title>
        <authorList>
            <person name="Hosoyama A."/>
            <person name="Uohara A."/>
            <person name="Ohji S."/>
            <person name="Ichikawa N."/>
        </authorList>
    </citation>
    <scope>NUCLEOTIDE SEQUENCE [LARGE SCALE GENOMIC DNA]</scope>
    <source>
        <strain evidence="3 4">NBRC 16224</strain>
    </source>
</reference>
<sequence length="385" mass="40249">MTFLLFPVMRRKPSAADDRLDPRELIARITAEHGSPVPSGRHHRRGSTADVEVETAPPARRSALRKLTPLAVGAAAMVLATTIMTAVQPAGQASPELNAALASNGAVSSAPGSSTAASTAPETSPPASSALAPGTAAATEARERATSRATPRPTAATTNGGAAASAGGGERAATAGAGTQAAVVKGWKLVGGDEFNGGLSGRWVKYDGAGHAGNGRRSAGAISVENGSLVIRGDSNGTTGGMAWAEGQRYGKWEMRAKFPAGDRQYHPVLILWPTDMGWPEGGEVDFAETTSASNDVSFFLHYGSSNQQKYAKKALDITQWHNYAVEWTPQGITGYIDGVPWFSSSDPSTLPPGKMHPTIQLDYFPNGGSPKPSEMYVDWMRIYA</sequence>
<feature type="compositionally biased region" description="Low complexity" evidence="1">
    <location>
        <begin position="105"/>
        <end position="139"/>
    </location>
</feature>
<comment type="caution">
    <text evidence="3">The sequence shown here is derived from an EMBL/GenBank/DDBJ whole genome shotgun (WGS) entry which is preliminary data.</text>
</comment>
<feature type="compositionally biased region" description="Low complexity" evidence="1">
    <location>
        <begin position="147"/>
        <end position="171"/>
    </location>
</feature>
<dbReference type="InterPro" id="IPR000757">
    <property type="entry name" value="Beta-glucanase-like"/>
</dbReference>
<accession>A0A511CVF6</accession>
<gene>
    <name evidence="3" type="ORF">PA7_03680</name>
</gene>
<protein>
    <recommendedName>
        <fullName evidence="2">GH16 domain-containing protein</fullName>
    </recommendedName>
</protein>
<dbReference type="InterPro" id="IPR013320">
    <property type="entry name" value="ConA-like_dom_sf"/>
</dbReference>
<dbReference type="EMBL" id="BJVI01000002">
    <property type="protein sequence ID" value="GEL16531.1"/>
    <property type="molecule type" value="Genomic_DNA"/>
</dbReference>
<evidence type="ECO:0000313" key="3">
    <source>
        <dbReference type="EMBL" id="GEL16531.1"/>
    </source>
</evidence>
<keyword evidence="4" id="KW-1185">Reference proteome</keyword>
<dbReference type="Proteomes" id="UP000321328">
    <property type="component" value="Unassembled WGS sequence"/>
</dbReference>
<dbReference type="InterPro" id="IPR050546">
    <property type="entry name" value="Glycosyl_Hydrlase_16"/>
</dbReference>
<proteinExistence type="predicted"/>
<dbReference type="SUPFAM" id="SSF49899">
    <property type="entry name" value="Concanavalin A-like lectins/glucanases"/>
    <property type="match status" value="1"/>
</dbReference>
<dbReference type="PROSITE" id="PS51762">
    <property type="entry name" value="GH16_2"/>
    <property type="match status" value="1"/>
</dbReference>
<feature type="domain" description="GH16" evidence="2">
    <location>
        <begin position="145"/>
        <end position="385"/>
    </location>
</feature>
<organism evidence="3 4">
    <name type="scientific">Pseudonocardia asaccharolytica DSM 44247 = NBRC 16224</name>
    <dbReference type="NCBI Taxonomy" id="1123024"/>
    <lineage>
        <taxon>Bacteria</taxon>
        <taxon>Bacillati</taxon>
        <taxon>Actinomycetota</taxon>
        <taxon>Actinomycetes</taxon>
        <taxon>Pseudonocardiales</taxon>
        <taxon>Pseudonocardiaceae</taxon>
        <taxon>Pseudonocardia</taxon>
    </lineage>
</organism>
<dbReference type="CDD" id="cd00413">
    <property type="entry name" value="Glyco_hydrolase_16"/>
    <property type="match status" value="1"/>
</dbReference>
<evidence type="ECO:0000259" key="2">
    <source>
        <dbReference type="PROSITE" id="PS51762"/>
    </source>
</evidence>
<dbReference type="GO" id="GO:0004553">
    <property type="term" value="F:hydrolase activity, hydrolyzing O-glycosyl compounds"/>
    <property type="evidence" value="ECO:0007669"/>
    <property type="project" value="InterPro"/>
</dbReference>
<dbReference type="GO" id="GO:0005975">
    <property type="term" value="P:carbohydrate metabolic process"/>
    <property type="evidence" value="ECO:0007669"/>
    <property type="project" value="InterPro"/>
</dbReference>